<keyword evidence="2 5" id="KW-0812">Transmembrane</keyword>
<reference evidence="6 7" key="1">
    <citation type="submission" date="2019-03" db="EMBL/GenBank/DDBJ databases">
        <title>Genomic Encyclopedia of Type Strains, Phase IV (KMG-IV): sequencing the most valuable type-strain genomes for metagenomic binning, comparative biology and taxonomic classification.</title>
        <authorList>
            <person name="Goeker M."/>
        </authorList>
    </citation>
    <scope>NUCLEOTIDE SEQUENCE [LARGE SCALE GENOMIC DNA]</scope>
    <source>
        <strain evidence="6 7">DSM 24984</strain>
    </source>
</reference>
<organism evidence="6 7">
    <name type="scientific">Seleniivibrio woodruffii</name>
    <dbReference type="NCBI Taxonomy" id="1078050"/>
    <lineage>
        <taxon>Bacteria</taxon>
        <taxon>Pseudomonadati</taxon>
        <taxon>Deferribacterota</taxon>
        <taxon>Deferribacteres</taxon>
        <taxon>Deferribacterales</taxon>
        <taxon>Geovibrionaceae</taxon>
        <taxon>Seleniivibrio</taxon>
    </lineage>
</organism>
<keyword evidence="3 5" id="KW-1133">Transmembrane helix</keyword>
<dbReference type="GO" id="GO:0005886">
    <property type="term" value="C:plasma membrane"/>
    <property type="evidence" value="ECO:0007669"/>
    <property type="project" value="UniProtKB-SubCell"/>
</dbReference>
<feature type="transmembrane region" description="Helical" evidence="5">
    <location>
        <begin position="104"/>
        <end position="124"/>
    </location>
</feature>
<evidence type="ECO:0000313" key="6">
    <source>
        <dbReference type="EMBL" id="TCK60487.1"/>
    </source>
</evidence>
<feature type="transmembrane region" description="Helical" evidence="5">
    <location>
        <begin position="32"/>
        <end position="60"/>
    </location>
</feature>
<dbReference type="PANTHER" id="PTHR43701:SF2">
    <property type="entry name" value="MEMBRANE TRANSPORTER PROTEIN YJNA-RELATED"/>
    <property type="match status" value="1"/>
</dbReference>
<feature type="transmembrane region" description="Helical" evidence="5">
    <location>
        <begin position="165"/>
        <end position="193"/>
    </location>
</feature>
<evidence type="ECO:0000256" key="5">
    <source>
        <dbReference type="RuleBase" id="RU363041"/>
    </source>
</evidence>
<accession>A0A4R1K908</accession>
<feature type="transmembrane region" description="Helical" evidence="5">
    <location>
        <begin position="240"/>
        <end position="257"/>
    </location>
</feature>
<evidence type="ECO:0000256" key="3">
    <source>
        <dbReference type="ARBA" id="ARBA00022989"/>
    </source>
</evidence>
<feature type="transmembrane region" description="Helical" evidence="5">
    <location>
        <begin position="214"/>
        <end position="234"/>
    </location>
</feature>
<feature type="transmembrane region" description="Helical" evidence="5">
    <location>
        <begin position="72"/>
        <end position="92"/>
    </location>
</feature>
<dbReference type="RefSeq" id="WP_132873227.1">
    <property type="nucleotide sequence ID" value="NZ_SMGG01000004.1"/>
</dbReference>
<keyword evidence="7" id="KW-1185">Reference proteome</keyword>
<dbReference type="Proteomes" id="UP000294614">
    <property type="component" value="Unassembled WGS sequence"/>
</dbReference>
<comment type="subcellular location">
    <subcellularLocation>
        <location evidence="5">Cell membrane</location>
        <topology evidence="5">Multi-pass membrane protein</topology>
    </subcellularLocation>
    <subcellularLocation>
        <location evidence="1">Membrane</location>
        <topology evidence="1">Multi-pass membrane protein</topology>
    </subcellularLocation>
</comment>
<dbReference type="OrthoDB" id="5366030at2"/>
<evidence type="ECO:0000256" key="4">
    <source>
        <dbReference type="ARBA" id="ARBA00023136"/>
    </source>
</evidence>
<proteinExistence type="inferred from homology"/>
<keyword evidence="4 5" id="KW-0472">Membrane</keyword>
<dbReference type="InterPro" id="IPR051598">
    <property type="entry name" value="TSUP/Inactive_protease-like"/>
</dbReference>
<feature type="transmembrane region" description="Helical" evidence="5">
    <location>
        <begin position="136"/>
        <end position="159"/>
    </location>
</feature>
<dbReference type="AlphaFoldDB" id="A0A4R1K908"/>
<dbReference type="InterPro" id="IPR002781">
    <property type="entry name" value="TM_pro_TauE-like"/>
</dbReference>
<protein>
    <recommendedName>
        <fullName evidence="5">Probable membrane transporter protein</fullName>
    </recommendedName>
</protein>
<comment type="caution">
    <text evidence="6">The sequence shown here is derived from an EMBL/GenBank/DDBJ whole genome shotgun (WGS) entry which is preliminary data.</text>
</comment>
<dbReference type="EMBL" id="SMGG01000004">
    <property type="protein sequence ID" value="TCK60487.1"/>
    <property type="molecule type" value="Genomic_DNA"/>
</dbReference>
<name>A0A4R1K908_9BACT</name>
<comment type="similarity">
    <text evidence="5">Belongs to the 4-toluene sulfonate uptake permease (TSUP) (TC 2.A.102) family.</text>
</comment>
<feature type="transmembrane region" description="Helical" evidence="5">
    <location>
        <begin position="7"/>
        <end position="26"/>
    </location>
</feature>
<sequence length="261" mass="27533">MLNDLKAAVSGFLVGILGGLIGLGGAEFRLPILVGLFAFDALPAVIINKAVSLVVVTFSLPARLGTVSFETILSHWHVIATLLSGSLFGAWFGAGWATRLRSETLFRVLSVLLVMVAFVLFFSHQYSFSGLNFLSGIYLVLTGAVCGFLIGIFAAVMGVAGGELLIPAIVLLFGTDIKTAGSLSLAVSIPTMLMGFARYSRDKSFTVISQQKRFLLVMAAGSVAGVFAGGKLLGIVSTGFLIPLMCLILLISSVKIWKHGK</sequence>
<gene>
    <name evidence="6" type="ORF">C8D98_1361</name>
</gene>
<keyword evidence="5" id="KW-1003">Cell membrane</keyword>
<evidence type="ECO:0000256" key="2">
    <source>
        <dbReference type="ARBA" id="ARBA00022692"/>
    </source>
</evidence>
<evidence type="ECO:0000313" key="7">
    <source>
        <dbReference type="Proteomes" id="UP000294614"/>
    </source>
</evidence>
<evidence type="ECO:0000256" key="1">
    <source>
        <dbReference type="ARBA" id="ARBA00004141"/>
    </source>
</evidence>
<dbReference type="Pfam" id="PF01925">
    <property type="entry name" value="TauE"/>
    <property type="match status" value="1"/>
</dbReference>
<dbReference type="PANTHER" id="PTHR43701">
    <property type="entry name" value="MEMBRANE TRANSPORTER PROTEIN MJ0441-RELATED"/>
    <property type="match status" value="1"/>
</dbReference>